<dbReference type="PANTHER" id="PTHR35882:SF2">
    <property type="entry name" value="PELA"/>
    <property type="match status" value="1"/>
</dbReference>
<dbReference type="Pfam" id="PF03537">
    <property type="entry name" value="Glyco_hydro_114"/>
    <property type="match status" value="1"/>
</dbReference>
<dbReference type="OrthoDB" id="30037at2"/>
<dbReference type="Pfam" id="PF00353">
    <property type="entry name" value="HemolysinCabind"/>
    <property type="match status" value="3"/>
</dbReference>
<dbReference type="EMBL" id="FNMZ01000011">
    <property type="protein sequence ID" value="SDX84522.1"/>
    <property type="molecule type" value="Genomic_DNA"/>
</dbReference>
<dbReference type="InterPro" id="IPR017853">
    <property type="entry name" value="GH"/>
</dbReference>
<evidence type="ECO:0000313" key="3">
    <source>
        <dbReference type="EMBL" id="SDX84522.1"/>
    </source>
</evidence>
<name>A0A1H3F0F4_9RHOB</name>
<dbReference type="PROSITE" id="PS00330">
    <property type="entry name" value="HEMOLYSIN_CALCIUM"/>
    <property type="match status" value="3"/>
</dbReference>
<dbReference type="InterPro" id="IPR018511">
    <property type="entry name" value="Hemolysin-typ_Ca-bd_CS"/>
</dbReference>
<dbReference type="GO" id="GO:0005509">
    <property type="term" value="F:calcium ion binding"/>
    <property type="evidence" value="ECO:0007669"/>
    <property type="project" value="InterPro"/>
</dbReference>
<dbReference type="InterPro" id="IPR016062">
    <property type="entry name" value="TM1410-rel"/>
</dbReference>
<evidence type="ECO:0000259" key="2">
    <source>
        <dbReference type="Pfam" id="PF03537"/>
    </source>
</evidence>
<accession>A0A1H3F0F4</accession>
<protein>
    <recommendedName>
        <fullName evidence="2">Glycoside-hydrolase family GH114 TIM-barrel domain-containing protein</fullName>
    </recommendedName>
</protein>
<dbReference type="InterPro" id="IPR001343">
    <property type="entry name" value="Hemolysn_Ca-bd"/>
</dbReference>
<feature type="region of interest" description="Disordered" evidence="1">
    <location>
        <begin position="305"/>
        <end position="350"/>
    </location>
</feature>
<keyword evidence="4" id="KW-1185">Reference proteome</keyword>
<dbReference type="AlphaFoldDB" id="A0A1H3F0F4"/>
<dbReference type="PRINTS" id="PR01545">
    <property type="entry name" value="THEMAYE10DUF"/>
</dbReference>
<feature type="domain" description="Glycoside-hydrolase family GH114 TIM-barrel" evidence="2">
    <location>
        <begin position="77"/>
        <end position="277"/>
    </location>
</feature>
<evidence type="ECO:0000313" key="4">
    <source>
        <dbReference type="Proteomes" id="UP000199118"/>
    </source>
</evidence>
<dbReference type="SUPFAM" id="SSF51445">
    <property type="entry name" value="(Trans)glycosidases"/>
    <property type="match status" value="1"/>
</dbReference>
<gene>
    <name evidence="3" type="ORF">SAMN05444336_11172</name>
</gene>
<dbReference type="InterPro" id="IPR013785">
    <property type="entry name" value="Aldolase_TIM"/>
</dbReference>
<dbReference type="PANTHER" id="PTHR35882">
    <property type="entry name" value="PELA"/>
    <property type="match status" value="1"/>
</dbReference>
<dbReference type="PRINTS" id="PR00313">
    <property type="entry name" value="CABNDNGRPT"/>
</dbReference>
<proteinExistence type="predicted"/>
<dbReference type="STRING" id="356660.SAMN05444336_11172"/>
<dbReference type="SUPFAM" id="SSF51120">
    <property type="entry name" value="beta-Roll"/>
    <property type="match status" value="1"/>
</dbReference>
<feature type="compositionally biased region" description="Basic and acidic residues" evidence="1">
    <location>
        <begin position="324"/>
        <end position="346"/>
    </location>
</feature>
<dbReference type="InterPro" id="IPR004352">
    <property type="entry name" value="GH114_TIM-barrel"/>
</dbReference>
<evidence type="ECO:0000256" key="1">
    <source>
        <dbReference type="SAM" id="MobiDB-lite"/>
    </source>
</evidence>
<reference evidence="3 4" key="1">
    <citation type="submission" date="2016-10" db="EMBL/GenBank/DDBJ databases">
        <authorList>
            <person name="de Groot N.N."/>
        </authorList>
    </citation>
    <scope>NUCLEOTIDE SEQUENCE [LARGE SCALE GENOMIC DNA]</scope>
    <source>
        <strain evidence="3 4">DSM 17890</strain>
    </source>
</reference>
<dbReference type="Gene3D" id="2.150.10.10">
    <property type="entry name" value="Serralysin-like metalloprotease, C-terminal"/>
    <property type="match status" value="1"/>
</dbReference>
<dbReference type="Proteomes" id="UP000199118">
    <property type="component" value="Unassembled WGS sequence"/>
</dbReference>
<dbReference type="InterPro" id="IPR011049">
    <property type="entry name" value="Serralysin-like_metalloprot_C"/>
</dbReference>
<dbReference type="Gene3D" id="3.20.20.70">
    <property type="entry name" value="Aldolase class I"/>
    <property type="match status" value="1"/>
</dbReference>
<sequence length="495" mass="54482">MTLNPLRAAPGDCAMTNPLSDATSWLYHLGDVNMARAAEIAGRDPDLVVTEWASYAREEAPYGDRILNALRDGDPDRMVVSYISIGEAEPYRYYWRQAWERTPPAWLDEVNPEWVDNIRVKYWMSDWQDIVFDYADRIFEAGFDGLYLDIVSAYERFEDIAPGARDYRADMVDFVAALRAQADEWTQRTGRERVVIAQNAEELIEETGYADIVHGIGREDLQFYYEYGRSGQFEALPRSEYRYALNLLKEAEAQGVETFAVEYIPARKADDAAVRLAAEAEDLEAAGIPLYIAGGRDLDAVYAQPDDATRPDSQPGPQPEPEGGDWRDGGRRGDDIDGTQRADRIRGLGGADEIDGRKGADLLLGGKGADALYGAGGEDRLKGGAQDDELHGGRGADMLRGGGGDDWLDGGAGRDRLIGGAGADVFVLSQGRDRARDFDVGADEIAMVSDDGRGAGFRLREVASGVMVRGDDGERMLLEGVSRSDLDADHFFFDL</sequence>
<organism evidence="3 4">
    <name type="scientific">Albimonas donghaensis</name>
    <dbReference type="NCBI Taxonomy" id="356660"/>
    <lineage>
        <taxon>Bacteria</taxon>
        <taxon>Pseudomonadati</taxon>
        <taxon>Pseudomonadota</taxon>
        <taxon>Alphaproteobacteria</taxon>
        <taxon>Rhodobacterales</taxon>
        <taxon>Paracoccaceae</taxon>
        <taxon>Albimonas</taxon>
    </lineage>
</organism>